<protein>
    <submittedName>
        <fullName evidence="2">Galectin-3</fullName>
    </submittedName>
</protein>
<name>A0A1D1XSQ4_9ARAE</name>
<reference evidence="2" key="1">
    <citation type="submission" date="2015-07" db="EMBL/GenBank/DDBJ databases">
        <title>Transcriptome Assembly of Anthurium amnicola.</title>
        <authorList>
            <person name="Suzuki J."/>
        </authorList>
    </citation>
    <scope>NUCLEOTIDE SEQUENCE</scope>
</reference>
<dbReference type="EMBL" id="GDJX01022521">
    <property type="protein sequence ID" value="JAT45415.1"/>
    <property type="molecule type" value="Transcribed_RNA"/>
</dbReference>
<feature type="region of interest" description="Disordered" evidence="1">
    <location>
        <begin position="172"/>
        <end position="196"/>
    </location>
</feature>
<sequence>GPGRRHPGLHGGVPGEALLPRPGQQQAGGRGAGPVPPAGGHRHGDQHGEQPAAWGRPFLRPVRGGHRGQAEAGRQPGAVPRSGPGGSRSGGGRWHPSGVPEPLQPIGNSPPSSAVGGPFFLLADTLSYYYSPSCVHTTSVLGSLLVSPQLKTKKNSDKIVWETERKEKEKVEWNGSFNHTTTEDTRDSLEEEWPWR</sequence>
<evidence type="ECO:0000256" key="1">
    <source>
        <dbReference type="SAM" id="MobiDB-lite"/>
    </source>
</evidence>
<proteinExistence type="predicted"/>
<evidence type="ECO:0000313" key="2">
    <source>
        <dbReference type="EMBL" id="JAT45415.1"/>
    </source>
</evidence>
<accession>A0A1D1XSQ4</accession>
<feature type="compositionally biased region" description="Basic and acidic residues" evidence="1">
    <location>
        <begin position="181"/>
        <end position="196"/>
    </location>
</feature>
<dbReference type="AlphaFoldDB" id="A0A1D1XSQ4"/>
<feature type="region of interest" description="Disordered" evidence="1">
    <location>
        <begin position="1"/>
        <end position="112"/>
    </location>
</feature>
<feature type="compositionally biased region" description="Gly residues" evidence="1">
    <location>
        <begin position="83"/>
        <end position="93"/>
    </location>
</feature>
<feature type="non-terminal residue" evidence="2">
    <location>
        <position position="1"/>
    </location>
</feature>
<gene>
    <name evidence="2" type="primary">LGALS3_1</name>
    <name evidence="2" type="ORF">g.22343</name>
</gene>
<organism evidence="2">
    <name type="scientific">Anthurium amnicola</name>
    <dbReference type="NCBI Taxonomy" id="1678845"/>
    <lineage>
        <taxon>Eukaryota</taxon>
        <taxon>Viridiplantae</taxon>
        <taxon>Streptophyta</taxon>
        <taxon>Embryophyta</taxon>
        <taxon>Tracheophyta</taxon>
        <taxon>Spermatophyta</taxon>
        <taxon>Magnoliopsida</taxon>
        <taxon>Liliopsida</taxon>
        <taxon>Araceae</taxon>
        <taxon>Pothoideae</taxon>
        <taxon>Potheae</taxon>
        <taxon>Anthurium</taxon>
    </lineage>
</organism>